<accession>A0A2T1D2J5</accession>
<comment type="caution">
    <text evidence="2">The sequence shown here is derived from an EMBL/GenBank/DDBJ whole genome shotgun (WGS) entry which is preliminary data.</text>
</comment>
<dbReference type="EMBL" id="PVWG01000080">
    <property type="protein sequence ID" value="PSB14696.1"/>
    <property type="molecule type" value="Genomic_DNA"/>
</dbReference>
<evidence type="ECO:0000256" key="1">
    <source>
        <dbReference type="SAM" id="SignalP"/>
    </source>
</evidence>
<feature type="chain" id="PRO_5015617218" evidence="1">
    <location>
        <begin position="28"/>
        <end position="300"/>
    </location>
</feature>
<gene>
    <name evidence="2" type="ORF">C7B65_26010</name>
</gene>
<proteinExistence type="predicted"/>
<name>A0A2T1D2J5_9CYAN</name>
<dbReference type="AlphaFoldDB" id="A0A2T1D2J5"/>
<dbReference type="RefSeq" id="WP_106254227.1">
    <property type="nucleotide sequence ID" value="NZ_PVWG01000080.1"/>
</dbReference>
<sequence>MRLSFRLRHLLLSQLFLLPALTFSSCSQNNSEPVEKWVIGLVSYDAGAQSLDKYQNFKEYLEKQTHKIIELEPALNELQAVQQINSKTWSVVFAPPGLAAIAIGKNQYTPIFPLQGLNNLRSVLLVRDDSPFKNISDLANKVVALGQPGSAAGYYLPLYDLYGLTLKEIRFSSTPKTVLEWLSQGTIDAGALSEEEFQQYRNQFGTTKFRVLHTSRPVPAGVVLVSPAVDVNEQEQIKKAMSQATASIVEDAGYIPDAKLPDYTQFVKLVEKVRPLEAQVKKKPAVLEFNQNNAATSQPQ</sequence>
<dbReference type="Pfam" id="PF12974">
    <property type="entry name" value="Phosphonate-bd"/>
    <property type="match status" value="1"/>
</dbReference>
<keyword evidence="3" id="KW-1185">Reference proteome</keyword>
<keyword evidence="1" id="KW-0732">Signal</keyword>
<reference evidence="2 3" key="2">
    <citation type="submission" date="2018-03" db="EMBL/GenBank/DDBJ databases">
        <title>The ancient ancestry and fast evolution of plastids.</title>
        <authorList>
            <person name="Moore K.R."/>
            <person name="Magnabosco C."/>
            <person name="Momper L."/>
            <person name="Gold D.A."/>
            <person name="Bosak T."/>
            <person name="Fournier G.P."/>
        </authorList>
    </citation>
    <scope>NUCLEOTIDE SEQUENCE [LARGE SCALE GENOMIC DNA]</scope>
    <source>
        <strain evidence="2 3">ULC007</strain>
    </source>
</reference>
<protein>
    <submittedName>
        <fullName evidence="2">Phosphonate ABC transporter substrate-binding protein</fullName>
    </submittedName>
</protein>
<reference evidence="2 3" key="1">
    <citation type="submission" date="2018-02" db="EMBL/GenBank/DDBJ databases">
        <authorList>
            <person name="Cohen D.B."/>
            <person name="Kent A.D."/>
        </authorList>
    </citation>
    <scope>NUCLEOTIDE SEQUENCE [LARGE SCALE GENOMIC DNA]</scope>
    <source>
        <strain evidence="2 3">ULC007</strain>
    </source>
</reference>
<dbReference type="Gene3D" id="3.40.190.10">
    <property type="entry name" value="Periplasmic binding protein-like II"/>
    <property type="match status" value="2"/>
</dbReference>
<dbReference type="PANTHER" id="PTHR35841">
    <property type="entry name" value="PHOSPHONATES-BINDING PERIPLASMIC PROTEIN"/>
    <property type="match status" value="1"/>
</dbReference>
<evidence type="ECO:0000313" key="2">
    <source>
        <dbReference type="EMBL" id="PSB14696.1"/>
    </source>
</evidence>
<dbReference type="PANTHER" id="PTHR35841:SF1">
    <property type="entry name" value="PHOSPHONATES-BINDING PERIPLASMIC PROTEIN"/>
    <property type="match status" value="1"/>
</dbReference>
<feature type="signal peptide" evidence="1">
    <location>
        <begin position="1"/>
        <end position="27"/>
    </location>
</feature>
<dbReference type="Proteomes" id="UP000238634">
    <property type="component" value="Unassembled WGS sequence"/>
</dbReference>
<dbReference type="SUPFAM" id="SSF53850">
    <property type="entry name" value="Periplasmic binding protein-like II"/>
    <property type="match status" value="1"/>
</dbReference>
<organism evidence="2 3">
    <name type="scientific">Phormidesmis priestleyi ULC007</name>
    <dbReference type="NCBI Taxonomy" id="1920490"/>
    <lineage>
        <taxon>Bacteria</taxon>
        <taxon>Bacillati</taxon>
        <taxon>Cyanobacteriota</taxon>
        <taxon>Cyanophyceae</taxon>
        <taxon>Leptolyngbyales</taxon>
        <taxon>Leptolyngbyaceae</taxon>
        <taxon>Phormidesmis</taxon>
    </lineage>
</organism>
<dbReference type="PROSITE" id="PS51257">
    <property type="entry name" value="PROKAR_LIPOPROTEIN"/>
    <property type="match status" value="1"/>
</dbReference>
<evidence type="ECO:0000313" key="3">
    <source>
        <dbReference type="Proteomes" id="UP000238634"/>
    </source>
</evidence>